<reference evidence="1" key="2">
    <citation type="submission" date="2020-11" db="EMBL/GenBank/DDBJ databases">
        <authorList>
            <person name="McCartney M.A."/>
            <person name="Auch B."/>
            <person name="Kono T."/>
            <person name="Mallez S."/>
            <person name="Becker A."/>
            <person name="Gohl D.M."/>
            <person name="Silverstein K.A.T."/>
            <person name="Koren S."/>
            <person name="Bechman K.B."/>
            <person name="Herman A."/>
            <person name="Abrahante J.E."/>
            <person name="Garbe J."/>
        </authorList>
    </citation>
    <scope>NUCLEOTIDE SEQUENCE</scope>
    <source>
        <strain evidence="1">Duluth1</strain>
        <tissue evidence="1">Whole animal</tissue>
    </source>
</reference>
<sequence>MGVSCRCPEGPGIVADCFGVFCRCSAGLGDCVATSQTVKESPACTLNAKSGQSCAFLESLLSSVSIFRVCFRRRKLKTEVVIFQNIATTTTAVD</sequence>
<dbReference type="AlphaFoldDB" id="A0A9D4GWF3"/>
<dbReference type="Proteomes" id="UP000828390">
    <property type="component" value="Unassembled WGS sequence"/>
</dbReference>
<dbReference type="EMBL" id="JAIWYP010000005">
    <property type="protein sequence ID" value="KAH3822855.1"/>
    <property type="molecule type" value="Genomic_DNA"/>
</dbReference>
<accession>A0A9D4GWF3</accession>
<keyword evidence="2" id="KW-1185">Reference proteome</keyword>
<protein>
    <submittedName>
        <fullName evidence="1">Uncharacterized protein</fullName>
    </submittedName>
</protein>
<evidence type="ECO:0000313" key="1">
    <source>
        <dbReference type="EMBL" id="KAH3822855.1"/>
    </source>
</evidence>
<organism evidence="1 2">
    <name type="scientific">Dreissena polymorpha</name>
    <name type="common">Zebra mussel</name>
    <name type="synonym">Mytilus polymorpha</name>
    <dbReference type="NCBI Taxonomy" id="45954"/>
    <lineage>
        <taxon>Eukaryota</taxon>
        <taxon>Metazoa</taxon>
        <taxon>Spiralia</taxon>
        <taxon>Lophotrochozoa</taxon>
        <taxon>Mollusca</taxon>
        <taxon>Bivalvia</taxon>
        <taxon>Autobranchia</taxon>
        <taxon>Heteroconchia</taxon>
        <taxon>Euheterodonta</taxon>
        <taxon>Imparidentia</taxon>
        <taxon>Neoheterodontei</taxon>
        <taxon>Myida</taxon>
        <taxon>Dreissenoidea</taxon>
        <taxon>Dreissenidae</taxon>
        <taxon>Dreissena</taxon>
    </lineage>
</organism>
<gene>
    <name evidence="1" type="ORF">DPMN_124647</name>
</gene>
<evidence type="ECO:0000313" key="2">
    <source>
        <dbReference type="Proteomes" id="UP000828390"/>
    </source>
</evidence>
<reference evidence="1" key="1">
    <citation type="journal article" date="2019" name="bioRxiv">
        <title>The Genome of the Zebra Mussel, Dreissena polymorpha: A Resource for Invasive Species Research.</title>
        <authorList>
            <person name="McCartney M.A."/>
            <person name="Auch B."/>
            <person name="Kono T."/>
            <person name="Mallez S."/>
            <person name="Zhang Y."/>
            <person name="Obille A."/>
            <person name="Becker A."/>
            <person name="Abrahante J.E."/>
            <person name="Garbe J."/>
            <person name="Badalamenti J.P."/>
            <person name="Herman A."/>
            <person name="Mangelson H."/>
            <person name="Liachko I."/>
            <person name="Sullivan S."/>
            <person name="Sone E.D."/>
            <person name="Koren S."/>
            <person name="Silverstein K.A.T."/>
            <person name="Beckman K.B."/>
            <person name="Gohl D.M."/>
        </authorList>
    </citation>
    <scope>NUCLEOTIDE SEQUENCE</scope>
    <source>
        <strain evidence="1">Duluth1</strain>
        <tissue evidence="1">Whole animal</tissue>
    </source>
</reference>
<comment type="caution">
    <text evidence="1">The sequence shown here is derived from an EMBL/GenBank/DDBJ whole genome shotgun (WGS) entry which is preliminary data.</text>
</comment>
<name>A0A9D4GWF3_DREPO</name>
<proteinExistence type="predicted"/>